<evidence type="ECO:0000256" key="11">
    <source>
        <dbReference type="HAMAP-Rule" id="MF_00366"/>
    </source>
</evidence>
<sequence>MNDIVSQPIDYADDVIDSRYRLVIAAAKRTRQIMEGHAPVGDWPYHKETTIGLAEILSKSVPIITGPAAVVAEQKHKEALRAARRQHEEALAPSRGYARESTEAIQADLSVYQEDPEHSAPEESDDLDGDL</sequence>
<dbReference type="AlphaFoldDB" id="C6I0J5"/>
<evidence type="ECO:0000256" key="12">
    <source>
        <dbReference type="SAM" id="MobiDB-lite"/>
    </source>
</evidence>
<dbReference type="SMART" id="SM01409">
    <property type="entry name" value="RNA_pol_Rpb6"/>
    <property type="match status" value="1"/>
</dbReference>
<dbReference type="Proteomes" id="UP000009374">
    <property type="component" value="Unassembled WGS sequence"/>
</dbReference>
<dbReference type="HAMAP" id="MF_00366">
    <property type="entry name" value="RNApol_bact_RpoZ"/>
    <property type="match status" value="1"/>
</dbReference>
<evidence type="ECO:0000256" key="1">
    <source>
        <dbReference type="ARBA" id="ARBA00006711"/>
    </source>
</evidence>
<proteinExistence type="inferred from homology"/>
<keyword evidence="14" id="KW-1185">Reference proteome</keyword>
<evidence type="ECO:0000256" key="10">
    <source>
        <dbReference type="ARBA" id="ARBA00048552"/>
    </source>
</evidence>
<organism evidence="13 14">
    <name type="scientific">Leptospirillum ferrodiazotrophum</name>
    <dbReference type="NCBI Taxonomy" id="412449"/>
    <lineage>
        <taxon>Bacteria</taxon>
        <taxon>Pseudomonadati</taxon>
        <taxon>Nitrospirota</taxon>
        <taxon>Nitrospiria</taxon>
        <taxon>Nitrospirales</taxon>
        <taxon>Nitrospiraceae</taxon>
        <taxon>Leptospirillum</taxon>
    </lineage>
</organism>
<dbReference type="InterPro" id="IPR036161">
    <property type="entry name" value="RPB6/omega-like_sf"/>
</dbReference>
<dbReference type="Gene3D" id="3.90.940.10">
    <property type="match status" value="1"/>
</dbReference>
<dbReference type="Pfam" id="PF01192">
    <property type="entry name" value="RNA_pol_Rpb6"/>
    <property type="match status" value="1"/>
</dbReference>
<dbReference type="EC" id="2.7.7.6" evidence="2 11"/>
<keyword evidence="7 11" id="KW-0804">Transcription</keyword>
<dbReference type="GO" id="GO:0003899">
    <property type="term" value="F:DNA-directed RNA polymerase activity"/>
    <property type="evidence" value="ECO:0007669"/>
    <property type="project" value="UniProtKB-UniRule"/>
</dbReference>
<keyword evidence="4 11" id="KW-0240">DNA-directed RNA polymerase</keyword>
<comment type="catalytic activity">
    <reaction evidence="10 11">
        <text>RNA(n) + a ribonucleoside 5'-triphosphate = RNA(n+1) + diphosphate</text>
        <dbReference type="Rhea" id="RHEA:21248"/>
        <dbReference type="Rhea" id="RHEA-COMP:14527"/>
        <dbReference type="Rhea" id="RHEA-COMP:17342"/>
        <dbReference type="ChEBI" id="CHEBI:33019"/>
        <dbReference type="ChEBI" id="CHEBI:61557"/>
        <dbReference type="ChEBI" id="CHEBI:140395"/>
        <dbReference type="EC" id="2.7.7.6"/>
    </reaction>
</comment>
<name>C6I0J5_9BACT</name>
<comment type="function">
    <text evidence="11">Promotes RNA polymerase assembly. Latches the N- and C-terminal regions of the beta' subunit thereby facilitating its interaction with the beta and alpha subunits.</text>
</comment>
<protein>
    <recommendedName>
        <fullName evidence="3 11">DNA-directed RNA polymerase subunit omega</fullName>
        <shortName evidence="11">RNAP omega subunit</shortName>
        <ecNumber evidence="2 11">2.7.7.6</ecNumber>
    </recommendedName>
    <alternativeName>
        <fullName evidence="9 11">RNA polymerase omega subunit</fullName>
    </alternativeName>
    <alternativeName>
        <fullName evidence="8 11">Transcriptase subunit omega</fullName>
    </alternativeName>
</protein>
<feature type="compositionally biased region" description="Acidic residues" evidence="12">
    <location>
        <begin position="122"/>
        <end position="131"/>
    </location>
</feature>
<accession>C6I0J5</accession>
<dbReference type="GO" id="GO:0003677">
    <property type="term" value="F:DNA binding"/>
    <property type="evidence" value="ECO:0007669"/>
    <property type="project" value="UniProtKB-UniRule"/>
</dbReference>
<reference evidence="13 14" key="1">
    <citation type="journal article" date="2009" name="Appl. Environ. Microbiol.">
        <title>Community genomic and proteomic analyses of chemoautotrophic iron-oxidizing "Leptospirillum rubarum" (Group II) and "Leptospirillum ferrodiazotrophum" (Group III) bacteria in acid mine drainage biofilms.</title>
        <authorList>
            <person name="Goltsman D.S."/>
            <person name="Denef V.J."/>
            <person name="Singer S.W."/>
            <person name="VerBerkmoes N.C."/>
            <person name="Lefsrud M."/>
            <person name="Mueller R.S."/>
            <person name="Dick G.J."/>
            <person name="Sun C.L."/>
            <person name="Wheeler K.E."/>
            <person name="Zemla A."/>
            <person name="Baker B.J."/>
            <person name="Hauser L."/>
            <person name="Land M."/>
            <person name="Shah M.B."/>
            <person name="Thelen M.P."/>
            <person name="Hettich R.L."/>
            <person name="Banfield J.F."/>
        </authorList>
    </citation>
    <scope>NUCLEOTIDE SEQUENCE [LARGE SCALE GENOMIC DNA]</scope>
</reference>
<evidence type="ECO:0000256" key="7">
    <source>
        <dbReference type="ARBA" id="ARBA00023163"/>
    </source>
</evidence>
<dbReference type="PANTHER" id="PTHR34476">
    <property type="entry name" value="DNA-DIRECTED RNA POLYMERASE SUBUNIT OMEGA"/>
    <property type="match status" value="1"/>
</dbReference>
<dbReference type="GO" id="GO:0006351">
    <property type="term" value="P:DNA-templated transcription"/>
    <property type="evidence" value="ECO:0007669"/>
    <property type="project" value="UniProtKB-UniRule"/>
</dbReference>
<gene>
    <name evidence="11" type="primary">rpoZ</name>
    <name evidence="13" type="ORF">UBAL3_95680088</name>
</gene>
<evidence type="ECO:0000256" key="9">
    <source>
        <dbReference type="ARBA" id="ARBA00030998"/>
    </source>
</evidence>
<evidence type="ECO:0000256" key="5">
    <source>
        <dbReference type="ARBA" id="ARBA00022679"/>
    </source>
</evidence>
<comment type="subunit">
    <text evidence="11">The RNAP catalytic core consists of 2 alpha, 1 beta, 1 beta' and 1 omega subunit. When a sigma factor is associated with the core the holoenzyme is formed, which can initiate transcription.</text>
</comment>
<dbReference type="EMBL" id="GG693887">
    <property type="protein sequence ID" value="EES51650.1"/>
    <property type="molecule type" value="Genomic_DNA"/>
</dbReference>
<evidence type="ECO:0000256" key="2">
    <source>
        <dbReference type="ARBA" id="ARBA00012418"/>
    </source>
</evidence>
<dbReference type="GO" id="GO:0000428">
    <property type="term" value="C:DNA-directed RNA polymerase complex"/>
    <property type="evidence" value="ECO:0007669"/>
    <property type="project" value="UniProtKB-KW"/>
</dbReference>
<dbReference type="InterPro" id="IPR006110">
    <property type="entry name" value="Pol_omega/Rpo6/RPB6"/>
</dbReference>
<feature type="region of interest" description="Disordered" evidence="12">
    <location>
        <begin position="85"/>
        <end position="131"/>
    </location>
</feature>
<keyword evidence="6 11" id="KW-0548">Nucleotidyltransferase</keyword>
<comment type="similarity">
    <text evidence="1 11">Belongs to the RNA polymerase subunit omega family.</text>
</comment>
<evidence type="ECO:0000313" key="14">
    <source>
        <dbReference type="Proteomes" id="UP000009374"/>
    </source>
</evidence>
<evidence type="ECO:0000256" key="8">
    <source>
        <dbReference type="ARBA" id="ARBA00029924"/>
    </source>
</evidence>
<dbReference type="SUPFAM" id="SSF63562">
    <property type="entry name" value="RPB6/omega subunit-like"/>
    <property type="match status" value="1"/>
</dbReference>
<dbReference type="NCBIfam" id="TIGR00690">
    <property type="entry name" value="rpoZ"/>
    <property type="match status" value="1"/>
</dbReference>
<evidence type="ECO:0000256" key="4">
    <source>
        <dbReference type="ARBA" id="ARBA00022478"/>
    </source>
</evidence>
<evidence type="ECO:0000313" key="13">
    <source>
        <dbReference type="EMBL" id="EES51650.1"/>
    </source>
</evidence>
<dbReference type="InterPro" id="IPR003716">
    <property type="entry name" value="DNA-dir_RNA_pol_omega"/>
</dbReference>
<keyword evidence="5 11" id="KW-0808">Transferase</keyword>
<evidence type="ECO:0000256" key="3">
    <source>
        <dbReference type="ARBA" id="ARBA00013725"/>
    </source>
</evidence>
<evidence type="ECO:0000256" key="6">
    <source>
        <dbReference type="ARBA" id="ARBA00022695"/>
    </source>
</evidence>
<dbReference type="PANTHER" id="PTHR34476:SF1">
    <property type="entry name" value="DNA-DIRECTED RNA POLYMERASE SUBUNIT OMEGA"/>
    <property type="match status" value="1"/>
</dbReference>